<evidence type="ECO:0000313" key="1">
    <source>
        <dbReference type="EMBL" id="GFO42630.1"/>
    </source>
</evidence>
<evidence type="ECO:0000313" key="2">
    <source>
        <dbReference type="Proteomes" id="UP000735302"/>
    </source>
</evidence>
<dbReference type="EMBL" id="BLXT01007807">
    <property type="protein sequence ID" value="GFO42630.1"/>
    <property type="molecule type" value="Genomic_DNA"/>
</dbReference>
<accession>A0AAV4DF55</accession>
<protein>
    <submittedName>
        <fullName evidence="1">Uncharacterized protein</fullName>
    </submittedName>
</protein>
<organism evidence="1 2">
    <name type="scientific">Plakobranchus ocellatus</name>
    <dbReference type="NCBI Taxonomy" id="259542"/>
    <lineage>
        <taxon>Eukaryota</taxon>
        <taxon>Metazoa</taxon>
        <taxon>Spiralia</taxon>
        <taxon>Lophotrochozoa</taxon>
        <taxon>Mollusca</taxon>
        <taxon>Gastropoda</taxon>
        <taxon>Heterobranchia</taxon>
        <taxon>Euthyneura</taxon>
        <taxon>Panpulmonata</taxon>
        <taxon>Sacoglossa</taxon>
        <taxon>Placobranchoidea</taxon>
        <taxon>Plakobranchidae</taxon>
        <taxon>Plakobranchus</taxon>
    </lineage>
</organism>
<sequence>MNKEAKRTGNAGATINEGINKEVKRTGNVGAIISEVVFTWQNEQGLRGLSSVKLYLYGNYFTLLDFFTWAKRRGNVGATISKVVTTWRSVHGLQGTPMVNL</sequence>
<keyword evidence="2" id="KW-1185">Reference proteome</keyword>
<comment type="caution">
    <text evidence="1">The sequence shown here is derived from an EMBL/GenBank/DDBJ whole genome shotgun (WGS) entry which is preliminary data.</text>
</comment>
<proteinExistence type="predicted"/>
<dbReference type="Proteomes" id="UP000735302">
    <property type="component" value="Unassembled WGS sequence"/>
</dbReference>
<name>A0AAV4DF55_9GAST</name>
<reference evidence="1 2" key="1">
    <citation type="journal article" date="2021" name="Elife">
        <title>Chloroplast acquisition without the gene transfer in kleptoplastic sea slugs, Plakobranchus ocellatus.</title>
        <authorList>
            <person name="Maeda T."/>
            <person name="Takahashi S."/>
            <person name="Yoshida T."/>
            <person name="Shimamura S."/>
            <person name="Takaki Y."/>
            <person name="Nagai Y."/>
            <person name="Toyoda A."/>
            <person name="Suzuki Y."/>
            <person name="Arimoto A."/>
            <person name="Ishii H."/>
            <person name="Satoh N."/>
            <person name="Nishiyama T."/>
            <person name="Hasebe M."/>
            <person name="Maruyama T."/>
            <person name="Minagawa J."/>
            <person name="Obokata J."/>
            <person name="Shigenobu S."/>
        </authorList>
    </citation>
    <scope>NUCLEOTIDE SEQUENCE [LARGE SCALE GENOMIC DNA]</scope>
</reference>
<gene>
    <name evidence="1" type="ORF">PoB_006913500</name>
</gene>
<dbReference type="AlphaFoldDB" id="A0AAV4DF55"/>